<keyword evidence="3" id="KW-1185">Reference proteome</keyword>
<evidence type="ECO:0000313" key="2">
    <source>
        <dbReference type="EMBL" id="KAK9521997.1"/>
    </source>
</evidence>
<proteinExistence type="predicted"/>
<dbReference type="PANTHER" id="PTHR41404:SF1">
    <property type="entry name" value="SHIELDIN COMPLEX SUBUNIT 3"/>
    <property type="match status" value="1"/>
</dbReference>
<gene>
    <name evidence="2" type="ORF">VZT92_018496</name>
</gene>
<dbReference type="GO" id="GO:2001034">
    <property type="term" value="P:positive regulation of double-strand break repair via nonhomologous end joining"/>
    <property type="evidence" value="ECO:0007669"/>
    <property type="project" value="TreeGrafter"/>
</dbReference>
<feature type="region of interest" description="Disordered" evidence="1">
    <location>
        <begin position="77"/>
        <end position="98"/>
    </location>
</feature>
<organism evidence="2 3">
    <name type="scientific">Zoarces viviparus</name>
    <name type="common">Viviparous eelpout</name>
    <name type="synonym">Blennius viviparus</name>
    <dbReference type="NCBI Taxonomy" id="48416"/>
    <lineage>
        <taxon>Eukaryota</taxon>
        <taxon>Metazoa</taxon>
        <taxon>Chordata</taxon>
        <taxon>Craniata</taxon>
        <taxon>Vertebrata</taxon>
        <taxon>Euteleostomi</taxon>
        <taxon>Actinopterygii</taxon>
        <taxon>Neopterygii</taxon>
        <taxon>Teleostei</taxon>
        <taxon>Neoteleostei</taxon>
        <taxon>Acanthomorphata</taxon>
        <taxon>Eupercaria</taxon>
        <taxon>Perciformes</taxon>
        <taxon>Cottioidei</taxon>
        <taxon>Zoarcales</taxon>
        <taxon>Zoarcidae</taxon>
        <taxon>Zoarcinae</taxon>
        <taxon>Zoarces</taxon>
    </lineage>
</organism>
<comment type="caution">
    <text evidence="2">The sequence shown here is derived from an EMBL/GenBank/DDBJ whole genome shotgun (WGS) entry which is preliminary data.</text>
</comment>
<dbReference type="GO" id="GO:0045830">
    <property type="term" value="P:positive regulation of isotype switching"/>
    <property type="evidence" value="ECO:0007669"/>
    <property type="project" value="TreeGrafter"/>
</dbReference>
<dbReference type="EMBL" id="JBCEZU010000221">
    <property type="protein sequence ID" value="KAK9521997.1"/>
    <property type="molecule type" value="Genomic_DNA"/>
</dbReference>
<name>A0AAW1EIF4_ZOAVI</name>
<reference evidence="2 3" key="1">
    <citation type="journal article" date="2024" name="Genome Biol. Evol.">
        <title>Chromosome-level genome assembly of the viviparous eelpout Zoarces viviparus.</title>
        <authorList>
            <person name="Fuhrmann N."/>
            <person name="Brasseur M.V."/>
            <person name="Bakowski C.E."/>
            <person name="Podsiadlowski L."/>
            <person name="Prost S."/>
            <person name="Krehenwinkel H."/>
            <person name="Mayer C."/>
        </authorList>
    </citation>
    <scope>NUCLEOTIDE SEQUENCE [LARGE SCALE GENOMIC DNA]</scope>
    <source>
        <strain evidence="2">NO-MEL_2022_Ind0_liver</strain>
    </source>
</reference>
<accession>A0AAW1EIF4</accession>
<evidence type="ECO:0000256" key="1">
    <source>
        <dbReference type="SAM" id="MobiDB-lite"/>
    </source>
</evidence>
<protein>
    <submittedName>
        <fullName evidence="2">Uncharacterized protein</fullName>
    </submittedName>
</protein>
<sequence>MEDVILHYQPGSAAGLSCLLERTERLLESFPCRTPPVFKPWFSVDRHPPIRPARPPPVITGPAGLNQLREAEVHSRLVVSESRHRQPPPENPPEPEEAACVSETPKHLLPETEVTGHKDGSSVTDSLLKRSWSVFTQRGGLQRESMSGRFRHVVSAHRLHLHQRAKWVIGQHNCGGGRDIEQVWCSLSRGVRSSGPPPPCNANIRRERLEIWVFCDVVLSEQVGRYLKAALRLSGGIDLSVHGRGSVFSM</sequence>
<dbReference type="PANTHER" id="PTHR41404">
    <property type="entry name" value="SHIELDIN COMPLEX SUBUNIT 3"/>
    <property type="match status" value="1"/>
</dbReference>
<dbReference type="Proteomes" id="UP001488805">
    <property type="component" value="Unassembled WGS sequence"/>
</dbReference>
<dbReference type="AlphaFoldDB" id="A0AAW1EIF4"/>
<evidence type="ECO:0000313" key="3">
    <source>
        <dbReference type="Proteomes" id="UP001488805"/>
    </source>
</evidence>
<dbReference type="InterPro" id="IPR039996">
    <property type="entry name" value="Shieldin_RINN1"/>
</dbReference>
<dbReference type="GO" id="GO:2000042">
    <property type="term" value="P:negative regulation of double-strand break repair via homologous recombination"/>
    <property type="evidence" value="ECO:0007669"/>
    <property type="project" value="TreeGrafter"/>
</dbReference>